<reference evidence="1" key="1">
    <citation type="journal article" date="2023" name="Plant J.">
        <title>Genome sequences and population genomics provide insights into the demographic history, inbreeding, and mutation load of two 'living fossil' tree species of Dipteronia.</title>
        <authorList>
            <person name="Feng Y."/>
            <person name="Comes H.P."/>
            <person name="Chen J."/>
            <person name="Zhu S."/>
            <person name="Lu R."/>
            <person name="Zhang X."/>
            <person name="Li P."/>
            <person name="Qiu J."/>
            <person name="Olsen K.M."/>
            <person name="Qiu Y."/>
        </authorList>
    </citation>
    <scope>NUCLEOTIDE SEQUENCE</scope>
    <source>
        <strain evidence="1">NBL</strain>
    </source>
</reference>
<evidence type="ECO:0000313" key="2">
    <source>
        <dbReference type="Proteomes" id="UP001281410"/>
    </source>
</evidence>
<comment type="caution">
    <text evidence="1">The sequence shown here is derived from an EMBL/GenBank/DDBJ whole genome shotgun (WGS) entry which is preliminary data.</text>
</comment>
<protein>
    <submittedName>
        <fullName evidence="1">Uncharacterized protein</fullName>
    </submittedName>
</protein>
<proteinExistence type="predicted"/>
<keyword evidence="2" id="KW-1185">Reference proteome</keyword>
<evidence type="ECO:0000313" key="1">
    <source>
        <dbReference type="EMBL" id="KAK3193286.1"/>
    </source>
</evidence>
<dbReference type="Proteomes" id="UP001281410">
    <property type="component" value="Unassembled WGS sequence"/>
</dbReference>
<organism evidence="1 2">
    <name type="scientific">Dipteronia sinensis</name>
    <dbReference type="NCBI Taxonomy" id="43782"/>
    <lineage>
        <taxon>Eukaryota</taxon>
        <taxon>Viridiplantae</taxon>
        <taxon>Streptophyta</taxon>
        <taxon>Embryophyta</taxon>
        <taxon>Tracheophyta</taxon>
        <taxon>Spermatophyta</taxon>
        <taxon>Magnoliopsida</taxon>
        <taxon>eudicotyledons</taxon>
        <taxon>Gunneridae</taxon>
        <taxon>Pentapetalae</taxon>
        <taxon>rosids</taxon>
        <taxon>malvids</taxon>
        <taxon>Sapindales</taxon>
        <taxon>Sapindaceae</taxon>
        <taxon>Hippocastanoideae</taxon>
        <taxon>Acereae</taxon>
        <taxon>Dipteronia</taxon>
    </lineage>
</organism>
<dbReference type="EMBL" id="JANJYJ010000008">
    <property type="protein sequence ID" value="KAK3193286.1"/>
    <property type="molecule type" value="Genomic_DNA"/>
</dbReference>
<dbReference type="AlphaFoldDB" id="A0AAD9ZUH3"/>
<accession>A0AAD9ZUH3</accession>
<name>A0AAD9ZUH3_9ROSI</name>
<sequence>MAVARIKGMPMNALCYDFFTSGWQQHAYTMVVNPVLKLETLDIPDAVLDRIVLLWLKRKQPGRP</sequence>
<gene>
    <name evidence="1" type="ORF">Dsin_024596</name>
</gene>